<comment type="subunit">
    <text evidence="2 4">Homodimer.</text>
</comment>
<dbReference type="EMBL" id="CAUOFW020003092">
    <property type="protein sequence ID" value="CAK9157988.1"/>
    <property type="molecule type" value="Genomic_DNA"/>
</dbReference>
<feature type="chain" id="PRO_5044529853" description="Dirigent protein" evidence="4">
    <location>
        <begin position="27"/>
        <end position="319"/>
    </location>
</feature>
<comment type="caution">
    <text evidence="5">The sequence shown here is derived from an EMBL/GenBank/DDBJ whole genome shotgun (WGS) entry which is preliminary data.</text>
</comment>
<keyword evidence="4" id="KW-0052">Apoplast</keyword>
<dbReference type="Gene3D" id="2.40.480.10">
    <property type="entry name" value="Allene oxide cyclase-like"/>
    <property type="match status" value="1"/>
</dbReference>
<proteinExistence type="inferred from homology"/>
<comment type="similarity">
    <text evidence="1 4">Belongs to the plant dirigent protein family.</text>
</comment>
<comment type="subcellular location">
    <subcellularLocation>
        <location evidence="4">Secreted</location>
        <location evidence="4">Extracellular space</location>
        <location evidence="4">Apoplast</location>
    </subcellularLocation>
</comment>
<keyword evidence="6" id="KW-1185">Reference proteome</keyword>
<keyword evidence="3 4" id="KW-0964">Secreted</keyword>
<evidence type="ECO:0000256" key="4">
    <source>
        <dbReference type="RuleBase" id="RU363099"/>
    </source>
</evidence>
<evidence type="ECO:0000313" key="6">
    <source>
        <dbReference type="Proteomes" id="UP001642360"/>
    </source>
</evidence>
<organism evidence="5 6">
    <name type="scientific">Ilex paraguariensis</name>
    <name type="common">yerba mate</name>
    <dbReference type="NCBI Taxonomy" id="185542"/>
    <lineage>
        <taxon>Eukaryota</taxon>
        <taxon>Viridiplantae</taxon>
        <taxon>Streptophyta</taxon>
        <taxon>Embryophyta</taxon>
        <taxon>Tracheophyta</taxon>
        <taxon>Spermatophyta</taxon>
        <taxon>Magnoliopsida</taxon>
        <taxon>eudicotyledons</taxon>
        <taxon>Gunneridae</taxon>
        <taxon>Pentapetalae</taxon>
        <taxon>asterids</taxon>
        <taxon>campanulids</taxon>
        <taxon>Aquifoliales</taxon>
        <taxon>Aquifoliaceae</taxon>
        <taxon>Ilex</taxon>
    </lineage>
</organism>
<dbReference type="AlphaFoldDB" id="A0ABC8SM91"/>
<dbReference type="GO" id="GO:0048046">
    <property type="term" value="C:apoplast"/>
    <property type="evidence" value="ECO:0007669"/>
    <property type="project" value="UniProtKB-SubCell"/>
</dbReference>
<evidence type="ECO:0000313" key="5">
    <source>
        <dbReference type="EMBL" id="CAK9157988.1"/>
    </source>
</evidence>
<dbReference type="Proteomes" id="UP001642360">
    <property type="component" value="Unassembled WGS sequence"/>
</dbReference>
<feature type="signal peptide" evidence="4">
    <location>
        <begin position="1"/>
        <end position="26"/>
    </location>
</feature>
<dbReference type="GO" id="GO:0009699">
    <property type="term" value="P:phenylpropanoid biosynthetic process"/>
    <property type="evidence" value="ECO:0007669"/>
    <property type="project" value="UniProtKB-ARBA"/>
</dbReference>
<gene>
    <name evidence="5" type="ORF">ILEXP_LOCUS26567</name>
</gene>
<dbReference type="InterPro" id="IPR004265">
    <property type="entry name" value="Dirigent"/>
</dbReference>
<protein>
    <recommendedName>
        <fullName evidence="4">Dirigent protein</fullName>
    </recommendedName>
</protein>
<accession>A0ABC8SM91</accession>
<evidence type="ECO:0000256" key="1">
    <source>
        <dbReference type="ARBA" id="ARBA00010746"/>
    </source>
</evidence>
<name>A0ABC8SM91_9AQUA</name>
<dbReference type="Pfam" id="PF03018">
    <property type="entry name" value="Dirigent"/>
    <property type="match status" value="2"/>
</dbReference>
<evidence type="ECO:0000256" key="2">
    <source>
        <dbReference type="ARBA" id="ARBA00011738"/>
    </source>
</evidence>
<dbReference type="InterPro" id="IPR044859">
    <property type="entry name" value="Allene_oxi_cyc_Dirigent"/>
</dbReference>
<dbReference type="PANTHER" id="PTHR21495">
    <property type="entry name" value="NUCLEOPORIN-RELATED"/>
    <property type="match status" value="1"/>
</dbReference>
<reference evidence="5 6" key="1">
    <citation type="submission" date="2024-02" db="EMBL/GenBank/DDBJ databases">
        <authorList>
            <person name="Vignale AGUSTIN F."/>
            <person name="Sosa J E."/>
            <person name="Modenutti C."/>
        </authorList>
    </citation>
    <scope>NUCLEOTIDE SEQUENCE [LARGE SCALE GENOMIC DNA]</scope>
</reference>
<keyword evidence="4" id="KW-0732">Signal</keyword>
<sequence length="319" mass="34438">MAQNVATTPIKLSILLLLAMFVCSHSQSEGVLPQLQKTNMTIYFQDRFAGPNTTTVPITGIPGHLWTFGSFGTVFGIDSPITQGLEGSSEQIARGQGVHVTSALDGSATYVSISIVFMNKEFNGSTLEIQVSHHLQMAQNVATTPIKLSILLLLAMFVCSHSQSEGVLPQLQKTNMTIYFQDRFAGPNTTTVPITGIPGHLWTFGSFGTVFGIDSPITQGLEGSSEQIARGQGVHVTSALDGSATYVSISIVFMNKEFNGSTLEIQGANYLYVNVRELAVVGGTGQFRYARGFATFETAFLDMKAAYAVIRCNITIEHY</sequence>
<comment type="function">
    <text evidence="4">Dirigent proteins impart stereoselectivity on the phenoxy radical-coupling reaction, yielding optically active lignans from two molecules of coniferyl alcohol in the biosynthesis of lignans, flavonolignans, and alkaloids and thus plays a central role in plant secondary metabolism.</text>
</comment>
<evidence type="ECO:0000256" key="3">
    <source>
        <dbReference type="ARBA" id="ARBA00022525"/>
    </source>
</evidence>